<organism evidence="3 4">
    <name type="scientific">Rubroshorea leprosula</name>
    <dbReference type="NCBI Taxonomy" id="152421"/>
    <lineage>
        <taxon>Eukaryota</taxon>
        <taxon>Viridiplantae</taxon>
        <taxon>Streptophyta</taxon>
        <taxon>Embryophyta</taxon>
        <taxon>Tracheophyta</taxon>
        <taxon>Spermatophyta</taxon>
        <taxon>Magnoliopsida</taxon>
        <taxon>eudicotyledons</taxon>
        <taxon>Gunneridae</taxon>
        <taxon>Pentapetalae</taxon>
        <taxon>rosids</taxon>
        <taxon>malvids</taxon>
        <taxon>Malvales</taxon>
        <taxon>Dipterocarpaceae</taxon>
        <taxon>Rubroshorea</taxon>
    </lineage>
</organism>
<reference evidence="3 4" key="1">
    <citation type="journal article" date="2021" name="Commun. Biol.">
        <title>The genome of Shorea leprosula (Dipterocarpaceae) highlights the ecological relevance of drought in aseasonal tropical rainforests.</title>
        <authorList>
            <person name="Ng K.K.S."/>
            <person name="Kobayashi M.J."/>
            <person name="Fawcett J.A."/>
            <person name="Hatakeyama M."/>
            <person name="Paape T."/>
            <person name="Ng C.H."/>
            <person name="Ang C.C."/>
            <person name="Tnah L.H."/>
            <person name="Lee C.T."/>
            <person name="Nishiyama T."/>
            <person name="Sese J."/>
            <person name="O'Brien M.J."/>
            <person name="Copetti D."/>
            <person name="Mohd Noor M.I."/>
            <person name="Ong R.C."/>
            <person name="Putra M."/>
            <person name="Sireger I.Z."/>
            <person name="Indrioko S."/>
            <person name="Kosugi Y."/>
            <person name="Izuno A."/>
            <person name="Isagi Y."/>
            <person name="Lee S.L."/>
            <person name="Shimizu K.K."/>
        </authorList>
    </citation>
    <scope>NUCLEOTIDE SEQUENCE [LARGE SCALE GENOMIC DNA]</scope>
    <source>
        <strain evidence="3">214</strain>
    </source>
</reference>
<feature type="chain" id="PRO_5043820289" evidence="2">
    <location>
        <begin position="25"/>
        <end position="167"/>
    </location>
</feature>
<protein>
    <submittedName>
        <fullName evidence="3">Uncharacterized protein</fullName>
    </submittedName>
</protein>
<keyword evidence="4" id="KW-1185">Reference proteome</keyword>
<comment type="caution">
    <text evidence="3">The sequence shown here is derived from an EMBL/GenBank/DDBJ whole genome shotgun (WGS) entry which is preliminary data.</text>
</comment>
<dbReference type="AlphaFoldDB" id="A0AAV5K5R5"/>
<evidence type="ECO:0000313" key="3">
    <source>
        <dbReference type="EMBL" id="GKV19042.1"/>
    </source>
</evidence>
<dbReference type="Proteomes" id="UP001054252">
    <property type="component" value="Unassembled WGS sequence"/>
</dbReference>
<evidence type="ECO:0000313" key="4">
    <source>
        <dbReference type="Proteomes" id="UP001054252"/>
    </source>
</evidence>
<keyword evidence="2" id="KW-0732">Signal</keyword>
<feature type="region of interest" description="Disordered" evidence="1">
    <location>
        <begin position="21"/>
        <end position="167"/>
    </location>
</feature>
<accession>A0AAV5K5R5</accession>
<proteinExistence type="predicted"/>
<evidence type="ECO:0000256" key="1">
    <source>
        <dbReference type="SAM" id="MobiDB-lite"/>
    </source>
</evidence>
<feature type="signal peptide" evidence="2">
    <location>
        <begin position="1"/>
        <end position="24"/>
    </location>
</feature>
<gene>
    <name evidence="3" type="ORF">SLEP1_g29341</name>
</gene>
<dbReference type="EMBL" id="BPVZ01000052">
    <property type="protein sequence ID" value="GKV19042.1"/>
    <property type="molecule type" value="Genomic_DNA"/>
</dbReference>
<evidence type="ECO:0000256" key="2">
    <source>
        <dbReference type="SAM" id="SignalP"/>
    </source>
</evidence>
<sequence length="167" mass="18494">MSTKTFLLALLLLGVVIFTTPSSAEPPNHKTPSADEESTLYHGPRRYKRPLNYKPLSADQEYAKPSPFPPPHNLPSAEDKATFHGKPPKYEEPPNYKPLSIKKDSVTLDDQKPTCHPPALTHKPLSTEEYATVPKHKPLPKRGHMPFAADEDTGTVDVTCHKPPSAN</sequence>
<feature type="compositionally biased region" description="Basic and acidic residues" evidence="1">
    <location>
        <begin position="77"/>
        <end position="94"/>
    </location>
</feature>
<feature type="compositionally biased region" description="Basic residues" evidence="1">
    <location>
        <begin position="134"/>
        <end position="144"/>
    </location>
</feature>
<name>A0AAV5K5R5_9ROSI</name>
<feature type="compositionally biased region" description="Basic and acidic residues" evidence="1">
    <location>
        <begin position="101"/>
        <end position="113"/>
    </location>
</feature>